<sequence>MFEVYTSHPSQRREGWGTRAVELLEITSMFVRKLLCLSLFTVALHAQQPRVYTAADYAQAEKFMSYNTDKLVLHSVDKPAWLADGRFWYRDQGADGFTYLLVDPAKKTKAPAFDHAKLAAALTSLRLAKKEVDPKQLPALQLALKGDALSVKLSLGGKPVTCALADAIACIVANPPDKKLEPGVASPDGRRSAFIRDWNLWVRDTATGAETQLTRDGMKDYGYATDNAGWSHSDRAILVWSPDSKQIATFQQDQRKTGELYLTNTTNGHPTLTTLKYPLVGDENVTMIERVVIDVDAKRTVRLKMPPDQHRSTICDDVACRGVWDDVQWSADSRTLGFVSSSRDHKQAWMRVADVKSGAVREVMNEVAPKFFESGDNKVNWRYLPASNELLWFSERDDWGQLYLYDLTTGKLKNQITAGEGNVTQVLSVDEKNRVIYFLAVGKVPSVDPYFEMFYRVDFDGRNQKLLTPEPVNHQVTLNVAKSQFVDVLSSPTQPQETVVRDMTGEVLMAVAHQDIARLKASGWTAPVPIEVKGRDGLTDLYGMLFKPSNFSTDKVYPIVDVVYPGPQTGSCGTRQFMAAHRDSQSLAELGFIVVCIDGMGTPNRSKSFHEAYYGNLGDNTIPDQVAGIRQLAERYPWIDIDRVGIWGHSGGGNATAAAMFHYPDFFKVGIAESGNHDNRDYEDDWAEKWAGLVVKNADGTSNYDSQANQNSAQNLKGHLLLAHGTLDDNVPPSNTLLLVDALIKANKDFDLIMIPNVRHAYGPASQYMTRRRWDYFVRYLAGGTPPVEYKMTEFDPVAAAAAAGPDDAGEDDMQP</sequence>
<keyword evidence="3" id="KW-0645">Protease</keyword>
<dbReference type="EMBL" id="FZOU01000001">
    <property type="protein sequence ID" value="SNS29787.1"/>
    <property type="molecule type" value="Genomic_DNA"/>
</dbReference>
<dbReference type="Proteomes" id="UP000198356">
    <property type="component" value="Unassembled WGS sequence"/>
</dbReference>
<protein>
    <submittedName>
        <fullName evidence="3">Dipeptidyl aminopeptidase/acylaminoacyl peptidase</fullName>
    </submittedName>
</protein>
<organism evidence="3 4">
    <name type="scientific">Granulicella rosea</name>
    <dbReference type="NCBI Taxonomy" id="474952"/>
    <lineage>
        <taxon>Bacteria</taxon>
        <taxon>Pseudomonadati</taxon>
        <taxon>Acidobacteriota</taxon>
        <taxon>Terriglobia</taxon>
        <taxon>Terriglobales</taxon>
        <taxon>Acidobacteriaceae</taxon>
        <taxon>Granulicella</taxon>
    </lineage>
</organism>
<dbReference type="Gene3D" id="3.40.50.1820">
    <property type="entry name" value="alpha/beta hydrolase"/>
    <property type="match status" value="1"/>
</dbReference>
<feature type="domain" description="Dipeptidylpeptidase IV N-terminal" evidence="2">
    <location>
        <begin position="174"/>
        <end position="495"/>
    </location>
</feature>
<evidence type="ECO:0000259" key="1">
    <source>
        <dbReference type="Pfam" id="PF00326"/>
    </source>
</evidence>
<proteinExistence type="predicted"/>
<dbReference type="Pfam" id="PF00326">
    <property type="entry name" value="Peptidase_S9"/>
    <property type="match status" value="1"/>
</dbReference>
<name>A0A239DBW1_9BACT</name>
<keyword evidence="4" id="KW-1185">Reference proteome</keyword>
<dbReference type="GO" id="GO:0006508">
    <property type="term" value="P:proteolysis"/>
    <property type="evidence" value="ECO:0007669"/>
    <property type="project" value="InterPro"/>
</dbReference>
<dbReference type="AlphaFoldDB" id="A0A239DBW1"/>
<dbReference type="Gene3D" id="2.140.10.30">
    <property type="entry name" value="Dipeptidylpeptidase IV, N-terminal domain"/>
    <property type="match status" value="1"/>
</dbReference>
<evidence type="ECO:0000259" key="2">
    <source>
        <dbReference type="Pfam" id="PF00930"/>
    </source>
</evidence>
<reference evidence="3 4" key="1">
    <citation type="submission" date="2017-06" db="EMBL/GenBank/DDBJ databases">
        <authorList>
            <person name="Kim H.J."/>
            <person name="Triplett B.A."/>
        </authorList>
    </citation>
    <scope>NUCLEOTIDE SEQUENCE [LARGE SCALE GENOMIC DNA]</scope>
    <source>
        <strain evidence="3 4">DSM 18704</strain>
    </source>
</reference>
<dbReference type="GO" id="GO:0008236">
    <property type="term" value="F:serine-type peptidase activity"/>
    <property type="evidence" value="ECO:0007669"/>
    <property type="project" value="InterPro"/>
</dbReference>
<dbReference type="InterPro" id="IPR029058">
    <property type="entry name" value="AB_hydrolase_fold"/>
</dbReference>
<evidence type="ECO:0000313" key="3">
    <source>
        <dbReference type="EMBL" id="SNS29787.1"/>
    </source>
</evidence>
<dbReference type="InterPro" id="IPR001375">
    <property type="entry name" value="Peptidase_S9_cat"/>
</dbReference>
<dbReference type="SUPFAM" id="SSF53474">
    <property type="entry name" value="alpha/beta-Hydrolases"/>
    <property type="match status" value="1"/>
</dbReference>
<keyword evidence="3" id="KW-0031">Aminopeptidase</keyword>
<dbReference type="SUPFAM" id="SSF82171">
    <property type="entry name" value="DPP6 N-terminal domain-like"/>
    <property type="match status" value="1"/>
</dbReference>
<dbReference type="PANTHER" id="PTHR11731:SF118">
    <property type="entry name" value="BLR1971 PROTEIN"/>
    <property type="match status" value="1"/>
</dbReference>
<dbReference type="Pfam" id="PF00930">
    <property type="entry name" value="DPPIV_N"/>
    <property type="match status" value="1"/>
</dbReference>
<dbReference type="InterPro" id="IPR050278">
    <property type="entry name" value="Serine_Prot_S9B/DPPIV"/>
</dbReference>
<dbReference type="InterPro" id="IPR002469">
    <property type="entry name" value="Peptidase_S9B_N"/>
</dbReference>
<dbReference type="GO" id="GO:0004177">
    <property type="term" value="F:aminopeptidase activity"/>
    <property type="evidence" value="ECO:0007669"/>
    <property type="project" value="UniProtKB-KW"/>
</dbReference>
<keyword evidence="3" id="KW-0378">Hydrolase</keyword>
<accession>A0A239DBW1</accession>
<dbReference type="PANTHER" id="PTHR11731">
    <property type="entry name" value="PROTEASE FAMILY S9B,C DIPEPTIDYL-PEPTIDASE IV-RELATED"/>
    <property type="match status" value="1"/>
</dbReference>
<gene>
    <name evidence="3" type="ORF">SAMN05421770_101390</name>
</gene>
<evidence type="ECO:0000313" key="4">
    <source>
        <dbReference type="Proteomes" id="UP000198356"/>
    </source>
</evidence>
<feature type="domain" description="Peptidase S9 prolyl oligopeptidase catalytic" evidence="1">
    <location>
        <begin position="584"/>
        <end position="782"/>
    </location>
</feature>